<evidence type="ECO:0000313" key="5">
    <source>
        <dbReference type="Proteomes" id="UP000045840"/>
    </source>
</evidence>
<reference evidence="5" key="3">
    <citation type="submission" date="2015-03" db="EMBL/GenBank/DDBJ databases">
        <authorList>
            <consortium name="Pathogen Informatics"/>
        </authorList>
    </citation>
    <scope>NUCLEOTIDE SEQUENCE [LARGE SCALE GENOMIC DNA]</scope>
    <source>
        <strain evidence="5">A125KOH2</strain>
    </source>
</reference>
<dbReference type="AlphaFoldDB" id="A0A0T9RDS9"/>
<sequence length="159" mass="18094">MARNQSPRKRKLGKSGYTASETTIPRPRYPKRFLVSTPPQGDFGDVAEFFYDTPEETIQHCVRLGPQFFLDTLPYPPLVNIIRGFESSTDNNAIIESLLADDFIVATELGMVQVSFDPWDKHTDNWADRPDEHDCDCDCDCDCGQCECPPFYFTRNITG</sequence>
<dbReference type="RefSeq" id="WP_050692019.1">
    <property type="nucleotide sequence ID" value="NZ_CAWMMU010000043.1"/>
</dbReference>
<evidence type="ECO:0000313" key="2">
    <source>
        <dbReference type="EMBL" id="CNI57856.1"/>
    </source>
</evidence>
<evidence type="ECO:0000313" key="3">
    <source>
        <dbReference type="EMBL" id="CRY69326.1"/>
    </source>
</evidence>
<keyword evidence="4" id="KW-1185">Reference proteome</keyword>
<evidence type="ECO:0000256" key="1">
    <source>
        <dbReference type="SAM" id="MobiDB-lite"/>
    </source>
</evidence>
<accession>A0A0T9RDS9</accession>
<reference evidence="3 4" key="1">
    <citation type="submission" date="2015-03" db="EMBL/GenBank/DDBJ databases">
        <authorList>
            <consortium name="Pathogen Informatics"/>
            <person name="Murphy D."/>
        </authorList>
    </citation>
    <scope>NUCLEOTIDE SEQUENCE [LARGE SCALE GENOMIC DNA]</scope>
    <source>
        <strain evidence="4">type strain: CIP110230</strain>
        <strain evidence="3">Type strain: CIP110230</strain>
    </source>
</reference>
<dbReference type="Proteomes" id="UP000045840">
    <property type="component" value="Unassembled WGS sequence"/>
</dbReference>
<evidence type="ECO:0000313" key="4">
    <source>
        <dbReference type="Proteomes" id="UP000044625"/>
    </source>
</evidence>
<dbReference type="EMBL" id="CWJL01000043">
    <property type="protein sequence ID" value="CRY69326.1"/>
    <property type="molecule type" value="Genomic_DNA"/>
</dbReference>
<dbReference type="STRING" id="1288385.ERS137968_04476"/>
<dbReference type="EMBL" id="CQAZ01000070">
    <property type="protein sequence ID" value="CNI57856.1"/>
    <property type="molecule type" value="Genomic_DNA"/>
</dbReference>
<protein>
    <submittedName>
        <fullName evidence="2">Uncharacterized protein</fullName>
    </submittedName>
</protein>
<name>A0A0T9RDS9_9GAMM</name>
<proteinExistence type="predicted"/>
<organism evidence="2 5">
    <name type="scientific">Yersinia pekkanenii</name>
    <dbReference type="NCBI Taxonomy" id="1288385"/>
    <lineage>
        <taxon>Bacteria</taxon>
        <taxon>Pseudomonadati</taxon>
        <taxon>Pseudomonadota</taxon>
        <taxon>Gammaproteobacteria</taxon>
        <taxon>Enterobacterales</taxon>
        <taxon>Yersiniaceae</taxon>
        <taxon>Yersinia</taxon>
    </lineage>
</organism>
<feature type="compositionally biased region" description="Basic residues" evidence="1">
    <location>
        <begin position="1"/>
        <end position="13"/>
    </location>
</feature>
<feature type="region of interest" description="Disordered" evidence="1">
    <location>
        <begin position="1"/>
        <end position="30"/>
    </location>
</feature>
<dbReference type="Proteomes" id="UP000044625">
    <property type="component" value="Unassembled WGS sequence"/>
</dbReference>
<reference evidence="2" key="2">
    <citation type="submission" date="2015-03" db="EMBL/GenBank/DDBJ databases">
        <authorList>
            <person name="Murphy D."/>
        </authorList>
    </citation>
    <scope>NUCLEOTIDE SEQUENCE [LARGE SCALE GENOMIC DNA]</scope>
    <source>
        <strain evidence="2">A125KOH2</strain>
    </source>
</reference>
<gene>
    <name evidence="2" type="ORF">ERS008529_04408</name>
    <name evidence="3" type="ORF">ERS137968_04476</name>
</gene>